<dbReference type="EMBL" id="RXOL01000002">
    <property type="protein sequence ID" value="RVQ67682.1"/>
    <property type="molecule type" value="Genomic_DNA"/>
</dbReference>
<dbReference type="Proteomes" id="UP000283003">
    <property type="component" value="Unassembled WGS sequence"/>
</dbReference>
<comment type="caution">
    <text evidence="2">The sequence shown here is derived from an EMBL/GenBank/DDBJ whole genome shotgun (WGS) entry which is preliminary data.</text>
</comment>
<dbReference type="OrthoDB" id="7432741at2"/>
<sequence length="148" mass="16020">MFARFPYLTDSDETGPGAKRRRLDWHALLAKLDAERDLRNSLGDVHGLHGIAALMAEGSFDPRAAEMIFSLAAGAQVAGDMPERRFAAEDLSRLSQSASDEGSRLRNPKSSECNKHSGKADRTFHTDGGEMAPPATPTPRDGNARGRT</sequence>
<feature type="compositionally biased region" description="Basic and acidic residues" evidence="1">
    <location>
        <begin position="112"/>
        <end position="128"/>
    </location>
</feature>
<evidence type="ECO:0000256" key="1">
    <source>
        <dbReference type="SAM" id="MobiDB-lite"/>
    </source>
</evidence>
<feature type="region of interest" description="Disordered" evidence="1">
    <location>
        <begin position="88"/>
        <end position="148"/>
    </location>
</feature>
<dbReference type="RefSeq" id="WP_127612191.1">
    <property type="nucleotide sequence ID" value="NZ_RXOL01000002.1"/>
</dbReference>
<organism evidence="2 3">
    <name type="scientific">Croceicoccus ponticola</name>
    <dbReference type="NCBI Taxonomy" id="2217664"/>
    <lineage>
        <taxon>Bacteria</taxon>
        <taxon>Pseudomonadati</taxon>
        <taxon>Pseudomonadota</taxon>
        <taxon>Alphaproteobacteria</taxon>
        <taxon>Sphingomonadales</taxon>
        <taxon>Erythrobacteraceae</taxon>
        <taxon>Croceicoccus</taxon>
    </lineage>
</organism>
<dbReference type="AlphaFoldDB" id="A0A437GYD3"/>
<evidence type="ECO:0000313" key="3">
    <source>
        <dbReference type="Proteomes" id="UP000283003"/>
    </source>
</evidence>
<name>A0A437GYD3_9SPHN</name>
<protein>
    <submittedName>
        <fullName evidence="2">Uncharacterized protein</fullName>
    </submittedName>
</protein>
<evidence type="ECO:0000313" key="2">
    <source>
        <dbReference type="EMBL" id="RVQ67682.1"/>
    </source>
</evidence>
<reference evidence="2 3" key="1">
    <citation type="submission" date="2018-12" db="EMBL/GenBank/DDBJ databases">
        <title>Croceicoccus ponticola sp. nov., a lipolytic bacterium isolated from seawater.</title>
        <authorList>
            <person name="Yoon J.-H."/>
        </authorList>
    </citation>
    <scope>NUCLEOTIDE SEQUENCE [LARGE SCALE GENOMIC DNA]</scope>
    <source>
        <strain evidence="2 3">GM-16</strain>
    </source>
</reference>
<gene>
    <name evidence="2" type="ORF">EKN06_07020</name>
</gene>
<accession>A0A437GYD3</accession>
<proteinExistence type="predicted"/>
<keyword evidence="3" id="KW-1185">Reference proteome</keyword>